<proteinExistence type="inferred from homology"/>
<evidence type="ECO:0000256" key="3">
    <source>
        <dbReference type="ARBA" id="ARBA00022679"/>
    </source>
</evidence>
<feature type="region of interest" description="Disordered" evidence="17">
    <location>
        <begin position="376"/>
        <end position="399"/>
    </location>
</feature>
<keyword evidence="7 18" id="KW-1133">Transmembrane helix</keyword>
<evidence type="ECO:0000256" key="1">
    <source>
        <dbReference type="ARBA" id="ARBA00004141"/>
    </source>
</evidence>
<feature type="transmembrane region" description="Helical" evidence="18">
    <location>
        <begin position="142"/>
        <end position="159"/>
    </location>
</feature>
<evidence type="ECO:0000256" key="8">
    <source>
        <dbReference type="ARBA" id="ARBA00023136"/>
    </source>
</evidence>
<sequence length="399" mass="43418">MFKKILKSYDYSLIIVVALLCLFGLVMVYSASMVTWHGTDSDFFYQKQKINLLAAAAMFVIAALFPYKAMKSTKILLPMVLFTLAGLTILFVVGKVAGNALSWIEMGTRSIQPSELAKLSVIIYLSAVYAKKQSYINEFNRGVLPPLLFLVMVFFLIALQPDYGTGGIIMLIAGSIILSSGMNFKNIMKLVMIVVILLVPVSLILKDEVFSEKRMARLTSYSNPFNDEQKSGYQLANAYYAIGSGGLTGLGLGQSNQKLGYLPEAHTDFIIAVISEELGIFGVGFVILSLAFIVLKGIHIALKCKDPFGSLLAIGISSMIGIQSFVNLGGATGVIPLTGVPLPFVSYGGSSLLQLAVAMGILVNVSMFVNFEEKYKKDKAPQPKPKPAMVNQNSYKFRS</sequence>
<keyword evidence="6" id="KW-0573">Peptidoglycan synthesis</keyword>
<comment type="subcellular location">
    <subcellularLocation>
        <location evidence="1">Membrane</location>
        <topology evidence="1">Multi-pass membrane protein</topology>
    </subcellularLocation>
</comment>
<evidence type="ECO:0000256" key="2">
    <source>
        <dbReference type="ARBA" id="ARBA00022676"/>
    </source>
</evidence>
<feature type="transmembrane region" description="Helical" evidence="18">
    <location>
        <begin position="269"/>
        <end position="295"/>
    </location>
</feature>
<keyword evidence="4 18" id="KW-0812">Transmembrane</keyword>
<dbReference type="PROSITE" id="PS00428">
    <property type="entry name" value="FTSW_RODA_SPOVE"/>
    <property type="match status" value="1"/>
</dbReference>
<gene>
    <name evidence="19" type="ORF">EJA10_06775</name>
</gene>
<dbReference type="GO" id="GO:0009252">
    <property type="term" value="P:peptidoglycan biosynthetic process"/>
    <property type="evidence" value="ECO:0007669"/>
    <property type="project" value="UniProtKB-KW"/>
</dbReference>
<keyword evidence="3" id="KW-0808">Transferase</keyword>
<feature type="transmembrane region" description="Helical" evidence="18">
    <location>
        <begin position="110"/>
        <end position="130"/>
    </location>
</feature>
<feature type="transmembrane region" description="Helical" evidence="18">
    <location>
        <begin position="79"/>
        <end position="104"/>
    </location>
</feature>
<dbReference type="PANTHER" id="PTHR30474:SF2">
    <property type="entry name" value="PEPTIDOGLYCAN GLYCOSYLTRANSFERASE FTSW-RELATED"/>
    <property type="match status" value="1"/>
</dbReference>
<dbReference type="OrthoDB" id="9768187at2"/>
<evidence type="ECO:0000313" key="19">
    <source>
        <dbReference type="EMBL" id="RSD28155.1"/>
    </source>
</evidence>
<dbReference type="GO" id="GO:0008955">
    <property type="term" value="F:peptidoglycan glycosyltransferase activity"/>
    <property type="evidence" value="ECO:0007669"/>
    <property type="project" value="UniProtKB-EC"/>
</dbReference>
<feature type="transmembrane region" description="Helical" evidence="18">
    <location>
        <begin position="187"/>
        <end position="205"/>
    </location>
</feature>
<feature type="compositionally biased region" description="Polar residues" evidence="17">
    <location>
        <begin position="390"/>
        <end position="399"/>
    </location>
</feature>
<evidence type="ECO:0000256" key="10">
    <source>
        <dbReference type="ARBA" id="ARBA00033270"/>
    </source>
</evidence>
<feature type="transmembrane region" description="Helical" evidence="18">
    <location>
        <begin position="165"/>
        <end position="182"/>
    </location>
</feature>
<evidence type="ECO:0000256" key="17">
    <source>
        <dbReference type="SAM" id="MobiDB-lite"/>
    </source>
</evidence>
<dbReference type="Pfam" id="PF01098">
    <property type="entry name" value="FTSW_RODA_SPOVE"/>
    <property type="match status" value="1"/>
</dbReference>
<keyword evidence="8 18" id="KW-0472">Membrane</keyword>
<evidence type="ECO:0000256" key="11">
    <source>
        <dbReference type="ARBA" id="ARBA00038053"/>
    </source>
</evidence>
<evidence type="ECO:0000256" key="15">
    <source>
        <dbReference type="ARBA" id="ARBA00049902"/>
    </source>
</evidence>
<comment type="function">
    <text evidence="16">Peptidoglycan polymerase that is essential for cell division.</text>
</comment>
<organism evidence="19 20">
    <name type="scientific">Mesobacillus subterraneus</name>
    <dbReference type="NCBI Taxonomy" id="285983"/>
    <lineage>
        <taxon>Bacteria</taxon>
        <taxon>Bacillati</taxon>
        <taxon>Bacillota</taxon>
        <taxon>Bacilli</taxon>
        <taxon>Bacillales</taxon>
        <taxon>Bacillaceae</taxon>
        <taxon>Mesobacillus</taxon>
    </lineage>
</organism>
<dbReference type="InterPro" id="IPR018365">
    <property type="entry name" value="Cell_cycle_FtsW-rel_CS"/>
</dbReference>
<name>A0A3R9DVB0_9BACI</name>
<accession>A0A3R9DVB0</accession>
<evidence type="ECO:0000256" key="14">
    <source>
        <dbReference type="ARBA" id="ARBA00044770"/>
    </source>
</evidence>
<dbReference type="GO" id="GO:0032153">
    <property type="term" value="C:cell division site"/>
    <property type="evidence" value="ECO:0007669"/>
    <property type="project" value="TreeGrafter"/>
</dbReference>
<evidence type="ECO:0000256" key="18">
    <source>
        <dbReference type="SAM" id="Phobius"/>
    </source>
</evidence>
<keyword evidence="5" id="KW-0133">Cell shape</keyword>
<dbReference type="EMBL" id="RSFW01000009">
    <property type="protein sequence ID" value="RSD28155.1"/>
    <property type="molecule type" value="Genomic_DNA"/>
</dbReference>
<feature type="transmembrane region" description="Helical" evidence="18">
    <location>
        <begin position="12"/>
        <end position="30"/>
    </location>
</feature>
<evidence type="ECO:0000256" key="5">
    <source>
        <dbReference type="ARBA" id="ARBA00022960"/>
    </source>
</evidence>
<dbReference type="AlphaFoldDB" id="A0A3R9DVB0"/>
<evidence type="ECO:0000256" key="4">
    <source>
        <dbReference type="ARBA" id="ARBA00022692"/>
    </source>
</evidence>
<dbReference type="PANTHER" id="PTHR30474">
    <property type="entry name" value="CELL CYCLE PROTEIN"/>
    <property type="match status" value="1"/>
</dbReference>
<comment type="similarity">
    <text evidence="11">Belongs to the SEDS family. FtsW subfamily.</text>
</comment>
<feature type="transmembrane region" description="Helical" evidence="18">
    <location>
        <begin position="307"/>
        <end position="326"/>
    </location>
</feature>
<comment type="caution">
    <text evidence="19">The sequence shown here is derived from an EMBL/GenBank/DDBJ whole genome shotgun (WGS) entry which is preliminary data.</text>
</comment>
<dbReference type="GO" id="GO:0008360">
    <property type="term" value="P:regulation of cell shape"/>
    <property type="evidence" value="ECO:0007669"/>
    <property type="project" value="UniProtKB-KW"/>
</dbReference>
<dbReference type="Proteomes" id="UP000279911">
    <property type="component" value="Unassembled WGS sequence"/>
</dbReference>
<dbReference type="EC" id="2.4.99.28" evidence="14"/>
<protein>
    <recommendedName>
        <fullName evidence="12">Probable peptidoglycan glycosyltransferase FtsW</fullName>
        <ecNumber evidence="14">2.4.99.28</ecNumber>
    </recommendedName>
    <alternativeName>
        <fullName evidence="13">Cell division protein FtsW</fullName>
    </alternativeName>
    <alternativeName>
        <fullName evidence="10">Cell wall polymerase</fullName>
    </alternativeName>
    <alternativeName>
        <fullName evidence="9">Peptidoglycan polymerase</fullName>
    </alternativeName>
</protein>
<evidence type="ECO:0000256" key="16">
    <source>
        <dbReference type="ARBA" id="ARBA00049966"/>
    </source>
</evidence>
<dbReference type="RefSeq" id="WP_125479244.1">
    <property type="nucleotide sequence ID" value="NZ_RSFW01000009.1"/>
</dbReference>
<evidence type="ECO:0000256" key="12">
    <source>
        <dbReference type="ARBA" id="ARBA00041185"/>
    </source>
</evidence>
<evidence type="ECO:0000256" key="9">
    <source>
        <dbReference type="ARBA" id="ARBA00032370"/>
    </source>
</evidence>
<feature type="transmembrane region" description="Helical" evidence="18">
    <location>
        <begin position="346"/>
        <end position="369"/>
    </location>
</feature>
<evidence type="ECO:0000256" key="6">
    <source>
        <dbReference type="ARBA" id="ARBA00022984"/>
    </source>
</evidence>
<dbReference type="GO" id="GO:0051301">
    <property type="term" value="P:cell division"/>
    <property type="evidence" value="ECO:0007669"/>
    <property type="project" value="InterPro"/>
</dbReference>
<comment type="catalytic activity">
    <reaction evidence="15">
        <text>[GlcNAc-(1-&gt;4)-Mur2Ac(oyl-L-Ala-gamma-D-Glu-L-Lys-D-Ala-D-Ala)](n)-di-trans,octa-cis-undecaprenyl diphosphate + beta-D-GlcNAc-(1-&gt;4)-Mur2Ac(oyl-L-Ala-gamma-D-Glu-L-Lys-D-Ala-D-Ala)-di-trans,octa-cis-undecaprenyl diphosphate = [GlcNAc-(1-&gt;4)-Mur2Ac(oyl-L-Ala-gamma-D-Glu-L-Lys-D-Ala-D-Ala)](n+1)-di-trans,octa-cis-undecaprenyl diphosphate + di-trans,octa-cis-undecaprenyl diphosphate + H(+)</text>
        <dbReference type="Rhea" id="RHEA:23708"/>
        <dbReference type="Rhea" id="RHEA-COMP:9602"/>
        <dbReference type="Rhea" id="RHEA-COMP:9603"/>
        <dbReference type="ChEBI" id="CHEBI:15378"/>
        <dbReference type="ChEBI" id="CHEBI:58405"/>
        <dbReference type="ChEBI" id="CHEBI:60033"/>
        <dbReference type="ChEBI" id="CHEBI:78435"/>
        <dbReference type="EC" id="2.4.99.28"/>
    </reaction>
</comment>
<dbReference type="GO" id="GO:0015648">
    <property type="term" value="F:lipid-linked peptidoglycan transporter activity"/>
    <property type="evidence" value="ECO:0007669"/>
    <property type="project" value="TreeGrafter"/>
</dbReference>
<evidence type="ECO:0000256" key="7">
    <source>
        <dbReference type="ARBA" id="ARBA00022989"/>
    </source>
</evidence>
<reference evidence="20" key="1">
    <citation type="submission" date="2018-12" db="EMBL/GenBank/DDBJ databases">
        <title>Bacillus chawlae sp. nov., Bacillus glennii sp. nov., and Bacillus saganii sp. nov. Isolated from the Vehicle Assembly Building at Kennedy Space Center where the Viking Spacecraft were Assembled.</title>
        <authorList>
            <person name="Seuylemezian A."/>
            <person name="Vaishampayan P."/>
        </authorList>
    </citation>
    <scope>NUCLEOTIDE SEQUENCE [LARGE SCALE GENOMIC DNA]</scope>
    <source>
        <strain evidence="20">DSM 13966</strain>
    </source>
</reference>
<dbReference type="InterPro" id="IPR001182">
    <property type="entry name" value="FtsW/RodA"/>
</dbReference>
<evidence type="ECO:0000313" key="20">
    <source>
        <dbReference type="Proteomes" id="UP000279911"/>
    </source>
</evidence>
<feature type="transmembrane region" description="Helical" evidence="18">
    <location>
        <begin position="50"/>
        <end position="67"/>
    </location>
</feature>
<keyword evidence="2" id="KW-0328">Glycosyltransferase</keyword>
<dbReference type="GO" id="GO:0005886">
    <property type="term" value="C:plasma membrane"/>
    <property type="evidence" value="ECO:0007669"/>
    <property type="project" value="TreeGrafter"/>
</dbReference>
<evidence type="ECO:0000256" key="13">
    <source>
        <dbReference type="ARBA" id="ARBA00041418"/>
    </source>
</evidence>